<sequence length="135" mass="14327">IVEGISRILDKGQTLEFPKFKGHNHPFPKNLNPPLPSATAAVTPVQVAVALARRRALLPYLRAAAPVAVVAGHSCGHCIAVGPGRWRPTSPLQALPPVRGLGCSRPPSQEVWPWSVTPASGLAMVDYPFSLLSSL</sequence>
<organism evidence="1 2">
    <name type="scientific">Ensete ventricosum</name>
    <name type="common">Abyssinian banana</name>
    <name type="synonym">Musa ensete</name>
    <dbReference type="NCBI Taxonomy" id="4639"/>
    <lineage>
        <taxon>Eukaryota</taxon>
        <taxon>Viridiplantae</taxon>
        <taxon>Streptophyta</taxon>
        <taxon>Embryophyta</taxon>
        <taxon>Tracheophyta</taxon>
        <taxon>Spermatophyta</taxon>
        <taxon>Magnoliopsida</taxon>
        <taxon>Liliopsida</taxon>
        <taxon>Zingiberales</taxon>
        <taxon>Musaceae</taxon>
        <taxon>Ensete</taxon>
    </lineage>
</organism>
<evidence type="ECO:0000313" key="2">
    <source>
        <dbReference type="Proteomes" id="UP000287651"/>
    </source>
</evidence>
<name>A0A426YYU5_ENSVE</name>
<dbReference type="Proteomes" id="UP000287651">
    <property type="component" value="Unassembled WGS sequence"/>
</dbReference>
<dbReference type="EMBL" id="AMZH03009448">
    <property type="protein sequence ID" value="RRT56831.1"/>
    <property type="molecule type" value="Genomic_DNA"/>
</dbReference>
<gene>
    <name evidence="1" type="ORF">B296_00034260</name>
</gene>
<comment type="caution">
    <text evidence="1">The sequence shown here is derived from an EMBL/GenBank/DDBJ whole genome shotgun (WGS) entry which is preliminary data.</text>
</comment>
<evidence type="ECO:0000313" key="1">
    <source>
        <dbReference type="EMBL" id="RRT56831.1"/>
    </source>
</evidence>
<proteinExistence type="predicted"/>
<dbReference type="AlphaFoldDB" id="A0A426YYU5"/>
<feature type="non-terminal residue" evidence="1">
    <location>
        <position position="1"/>
    </location>
</feature>
<accession>A0A426YYU5</accession>
<protein>
    <submittedName>
        <fullName evidence="1">Uncharacterized protein</fullName>
    </submittedName>
</protein>
<reference evidence="1 2" key="1">
    <citation type="journal article" date="2014" name="Agronomy (Basel)">
        <title>A Draft Genome Sequence for Ensete ventricosum, the Drought-Tolerant Tree Against Hunger.</title>
        <authorList>
            <person name="Harrison J."/>
            <person name="Moore K.A."/>
            <person name="Paszkiewicz K."/>
            <person name="Jones T."/>
            <person name="Grant M."/>
            <person name="Ambacheew D."/>
            <person name="Muzemil S."/>
            <person name="Studholme D.J."/>
        </authorList>
    </citation>
    <scope>NUCLEOTIDE SEQUENCE [LARGE SCALE GENOMIC DNA]</scope>
</reference>